<dbReference type="EMBL" id="QXQA01000006">
    <property type="protein sequence ID" value="RIX52787.1"/>
    <property type="molecule type" value="Genomic_DNA"/>
</dbReference>
<dbReference type="RefSeq" id="WP_119599995.1">
    <property type="nucleotide sequence ID" value="NZ_QXQA01000006.1"/>
</dbReference>
<evidence type="ECO:0008006" key="3">
    <source>
        <dbReference type="Google" id="ProtNLM"/>
    </source>
</evidence>
<proteinExistence type="predicted"/>
<name>A0A3A1UW93_9BACL</name>
<dbReference type="OrthoDB" id="1273554at2"/>
<dbReference type="Proteomes" id="UP000266482">
    <property type="component" value="Unassembled WGS sequence"/>
</dbReference>
<protein>
    <recommendedName>
        <fullName evidence="3">DUF1963 domain-containing protein</fullName>
    </recommendedName>
</protein>
<comment type="caution">
    <text evidence="1">The sequence shown here is derived from an EMBL/GenBank/DDBJ whole genome shotgun (WGS) entry which is preliminary data.</text>
</comment>
<evidence type="ECO:0000313" key="1">
    <source>
        <dbReference type="EMBL" id="RIX52787.1"/>
    </source>
</evidence>
<reference evidence="1 2" key="1">
    <citation type="submission" date="2018-09" db="EMBL/GenBank/DDBJ databases">
        <title>Paenibacillus aracenensis nov. sp. isolated from a cave in southern Spain.</title>
        <authorList>
            <person name="Jurado V."/>
            <person name="Gutierrez-Patricio S."/>
            <person name="Gonzalez-Pimentel J.L."/>
            <person name="Miller A.Z."/>
            <person name="Laiz L."/>
            <person name="Saiz-Jimenez C."/>
        </authorList>
    </citation>
    <scope>NUCLEOTIDE SEQUENCE [LARGE SCALE GENOMIC DNA]</scope>
    <source>
        <strain evidence="1 2">DSM 22867</strain>
    </source>
</reference>
<evidence type="ECO:0000313" key="2">
    <source>
        <dbReference type="Proteomes" id="UP000266482"/>
    </source>
</evidence>
<gene>
    <name evidence="1" type="ORF">D3P08_12345</name>
</gene>
<organism evidence="1 2">
    <name type="scientific">Paenibacillus nanensis</name>
    <dbReference type="NCBI Taxonomy" id="393251"/>
    <lineage>
        <taxon>Bacteria</taxon>
        <taxon>Bacillati</taxon>
        <taxon>Bacillota</taxon>
        <taxon>Bacilli</taxon>
        <taxon>Bacillales</taxon>
        <taxon>Paenibacillaceae</taxon>
        <taxon>Paenibacillus</taxon>
    </lineage>
</organism>
<sequence length="279" mass="32632">MIEKKQKFLAGWEIYFENIETAIAFLKTHGVDKEGFMFFKEAQKALEFEIEGNKLIKGYKHHNDIKELVWENVNLPISDWTDHKVFLMEKDPKGTHRIGGSIPQKLILPKHSELSAKFQYIGTLDCTDPYFNWINMNELHIVFPVNECYGGVYLDYSNPLKPQLIEDLTDPDDWYESIDEGIQTEYSQVNFKTTNVLDVSKFNQREALLCGVPLWYQFPHVPKCPISNEPMRFICSIESDKDIRAVNNERNEILIFEDMGHLMLFYNPVTKILFANVEH</sequence>
<accession>A0A3A1UW93</accession>
<keyword evidence="2" id="KW-1185">Reference proteome</keyword>
<dbReference type="AlphaFoldDB" id="A0A3A1UW93"/>